<sequence length="678" mass="74502">MRVGCLQFASRPGEVETNMNKAYDILGKVDKQTSTAVESKLDFLVLPKLAFSGPDFDPEEHGKHGPTAAVTTKLWAQTAASKYNCTVVVGYPEVIDARSGQITEKRWFSSLIAMDKFGKTVKNEFQTSTNKNEPMLSDIDTNFGKITIGQFTDLGEREFSNDQETTAFARHMVAVNSYAAIISMAWAKEDPDFSSKPPYKPDEYALSCWVARLEPLIEAKRKQETLIVLCNSTGPDTYAGTSTVLGIKDGEVLVYDYLGSSQEGLLVVDTSKYPVHKLSPRRMHPRGAEADPNLEQDTESLASADSPQTGPLTPDTSYRGSDTAQEFPHEYDFDEEGAKRLALPAARVFPTLVTVGRPATAKRQARPKLDIPKSTCRTPREIPATEYIVRAAAVFDPKDSSAKVRSPEASTPYPGSRRMRLPDYGMLRRGNPQKLENPAPATPTTPFEDPRTAISASPQCWNGPWSTLTQDGGSTKREVAFCPAQNTLTMRPKAPRVARSRSPPCPDRTLASDPAGAVVIDPRAIKRPVSPKSRNAQRLVSLELPTDPDDCGIIPILASPSIMTTSPCTERSQSVGRGRRRKAREPSEEDSRSSSRDSTRHGLLHRRIRYRDGGVDVPCARNQRSQSQSSSPRPRKILRSASLPAPQNGRQRDTKVAKTVKFAKSEPCSWTAAKGEGH</sequence>
<protein>
    <submittedName>
        <fullName evidence="3">Carbon-nitrogen hydrolase</fullName>
    </submittedName>
</protein>
<feature type="compositionally biased region" description="Basic and acidic residues" evidence="1">
    <location>
        <begin position="584"/>
        <end position="600"/>
    </location>
</feature>
<accession>A0AAW0RK30</accession>
<dbReference type="PANTHER" id="PTHR11750">
    <property type="entry name" value="PROTEIN N-TERMINAL AMIDASE"/>
    <property type="match status" value="1"/>
</dbReference>
<dbReference type="GO" id="GO:0030163">
    <property type="term" value="P:protein catabolic process"/>
    <property type="evidence" value="ECO:0007669"/>
    <property type="project" value="TreeGrafter"/>
</dbReference>
<feature type="region of interest" description="Disordered" evidence="1">
    <location>
        <begin position="563"/>
        <end position="661"/>
    </location>
</feature>
<evidence type="ECO:0000256" key="1">
    <source>
        <dbReference type="SAM" id="MobiDB-lite"/>
    </source>
</evidence>
<feature type="compositionally biased region" description="Polar residues" evidence="1">
    <location>
        <begin position="299"/>
        <end position="323"/>
    </location>
</feature>
<keyword evidence="4" id="KW-1185">Reference proteome</keyword>
<organism evidence="3 4">
    <name type="scientific">Beauveria asiatica</name>
    <dbReference type="NCBI Taxonomy" id="1069075"/>
    <lineage>
        <taxon>Eukaryota</taxon>
        <taxon>Fungi</taxon>
        <taxon>Dikarya</taxon>
        <taxon>Ascomycota</taxon>
        <taxon>Pezizomycotina</taxon>
        <taxon>Sordariomycetes</taxon>
        <taxon>Hypocreomycetidae</taxon>
        <taxon>Hypocreales</taxon>
        <taxon>Cordycipitaceae</taxon>
        <taxon>Beauveria</taxon>
    </lineage>
</organism>
<feature type="region of interest" description="Disordered" evidence="1">
    <location>
        <begin position="492"/>
        <end position="513"/>
    </location>
</feature>
<dbReference type="GO" id="GO:0008418">
    <property type="term" value="F:protein-N-terminal asparagine amidohydrolase activity"/>
    <property type="evidence" value="ECO:0007669"/>
    <property type="project" value="InterPro"/>
</dbReference>
<keyword evidence="3" id="KW-0378">Hydrolase</keyword>
<dbReference type="Proteomes" id="UP001397290">
    <property type="component" value="Unassembled WGS sequence"/>
</dbReference>
<gene>
    <name evidence="3" type="primary">NTA1_1</name>
    <name evidence="3" type="ORF">G3M48_008606</name>
</gene>
<dbReference type="SUPFAM" id="SSF56317">
    <property type="entry name" value="Carbon-nitrogen hydrolase"/>
    <property type="match status" value="1"/>
</dbReference>
<feature type="region of interest" description="Disordered" evidence="1">
    <location>
        <begin position="398"/>
        <end position="448"/>
    </location>
</feature>
<proteinExistence type="predicted"/>
<dbReference type="PANTHER" id="PTHR11750:SF26">
    <property type="entry name" value="PROTEIN N-TERMINAL AMIDASE"/>
    <property type="match status" value="1"/>
</dbReference>
<dbReference type="InterPro" id="IPR003010">
    <property type="entry name" value="C-N_Hydrolase"/>
</dbReference>
<dbReference type="GO" id="GO:0070773">
    <property type="term" value="F:protein-N-terminal glutamine amidohydrolase activity"/>
    <property type="evidence" value="ECO:0007669"/>
    <property type="project" value="InterPro"/>
</dbReference>
<feature type="compositionally biased region" description="Low complexity" evidence="1">
    <location>
        <begin position="623"/>
        <end position="632"/>
    </location>
</feature>
<comment type="caution">
    <text evidence="3">The sequence shown here is derived from an EMBL/GenBank/DDBJ whole genome shotgun (WGS) entry which is preliminary data.</text>
</comment>
<feature type="compositionally biased region" description="Polar residues" evidence="1">
    <location>
        <begin position="563"/>
        <end position="575"/>
    </location>
</feature>
<reference evidence="3 4" key="1">
    <citation type="submission" date="2020-02" db="EMBL/GenBank/DDBJ databases">
        <title>Comparative genomics of the hypocrealean fungal genus Beauvera.</title>
        <authorList>
            <person name="Showalter D.N."/>
            <person name="Bushley K.E."/>
            <person name="Rehner S.A."/>
        </authorList>
    </citation>
    <scope>NUCLEOTIDE SEQUENCE [LARGE SCALE GENOMIC DNA]</scope>
    <source>
        <strain evidence="3 4">ARSEF4384</strain>
    </source>
</reference>
<dbReference type="EMBL" id="JAAHCF010000656">
    <property type="protein sequence ID" value="KAK8142544.1"/>
    <property type="molecule type" value="Genomic_DNA"/>
</dbReference>
<dbReference type="PROSITE" id="PS50263">
    <property type="entry name" value="CN_HYDROLASE"/>
    <property type="match status" value="1"/>
</dbReference>
<dbReference type="AlphaFoldDB" id="A0AAW0RK30"/>
<feature type="domain" description="CN hydrolase" evidence="2">
    <location>
        <begin position="1"/>
        <end position="272"/>
    </location>
</feature>
<dbReference type="Gene3D" id="3.60.110.10">
    <property type="entry name" value="Carbon-nitrogen hydrolase"/>
    <property type="match status" value="1"/>
</dbReference>
<evidence type="ECO:0000259" key="2">
    <source>
        <dbReference type="PROSITE" id="PS50263"/>
    </source>
</evidence>
<name>A0AAW0RK30_9HYPO</name>
<evidence type="ECO:0000313" key="3">
    <source>
        <dbReference type="EMBL" id="KAK8142544.1"/>
    </source>
</evidence>
<feature type="region of interest" description="Disordered" evidence="1">
    <location>
        <begin position="277"/>
        <end position="323"/>
    </location>
</feature>
<dbReference type="InterPro" id="IPR039703">
    <property type="entry name" value="Nta1"/>
</dbReference>
<dbReference type="InterPro" id="IPR036526">
    <property type="entry name" value="C-N_Hydrolase_sf"/>
</dbReference>
<evidence type="ECO:0000313" key="4">
    <source>
        <dbReference type="Proteomes" id="UP001397290"/>
    </source>
</evidence>